<dbReference type="GO" id="GO:0000166">
    <property type="term" value="F:nucleotide binding"/>
    <property type="evidence" value="ECO:0007669"/>
    <property type="project" value="InterPro"/>
</dbReference>
<evidence type="ECO:0000313" key="3">
    <source>
        <dbReference type="Proteomes" id="UP000027284"/>
    </source>
</evidence>
<protein>
    <recommendedName>
        <fullName evidence="1">HRDC domain-containing protein</fullName>
    </recommendedName>
</protein>
<keyword evidence="3" id="KW-1185">Reference proteome</keyword>
<sequence>MVAVDSEADSFHSYYPKVCLVQLSFSGRHAVVDTLKLSPQELAPLGELLADGQTLKVLHGADYDLRMLQKDFGFHLRNLADTQAAAQVLGEPQTSLAALVKKELGFELDKSQQRADWAVRPLSSEMLRYAVDDTRYLEALLTRLKARLEALGRLEWWEEECQALEQVAYQPPDPDPWAFLRIKGARALSAEALGRLKVLWEWRESVAQALDVAPFRVLPSDLLLRLALNPPSDFSELVQTPGMPPRVARRWGAAILQVLAQASEVTLPPASLRPRPDEARERLVKKLRAVRDQVAQALALDPGFLAPRASLEAVADRRPANDQAWFECLKRRWRVAVLKEPLGKVLAET</sequence>
<evidence type="ECO:0000259" key="1">
    <source>
        <dbReference type="PROSITE" id="PS50967"/>
    </source>
</evidence>
<dbReference type="Pfam" id="PF01612">
    <property type="entry name" value="DNA_pol_A_exo1"/>
    <property type="match status" value="1"/>
</dbReference>
<name>A0A062Y0N8_9BACT</name>
<dbReference type="InterPro" id="IPR002562">
    <property type="entry name" value="3'-5'_exonuclease_dom"/>
</dbReference>
<dbReference type="Pfam" id="PF00570">
    <property type="entry name" value="HRDC"/>
    <property type="match status" value="2"/>
</dbReference>
<dbReference type="InterPro" id="IPR002121">
    <property type="entry name" value="HRDC_dom"/>
</dbReference>
<dbReference type="InterPro" id="IPR012337">
    <property type="entry name" value="RNaseH-like_sf"/>
</dbReference>
<dbReference type="SUPFAM" id="SSF53098">
    <property type="entry name" value="Ribonuclease H-like"/>
    <property type="match status" value="1"/>
</dbReference>
<comment type="caution">
    <text evidence="2">The sequence shown here is derived from an EMBL/GenBank/DDBJ whole genome shotgun (WGS) entry which is preliminary data.</text>
</comment>
<feature type="domain" description="HRDC" evidence="1">
    <location>
        <begin position="189"/>
        <end position="269"/>
    </location>
</feature>
<dbReference type="EMBL" id="JMFG01000015">
    <property type="protein sequence ID" value="KDA53916.1"/>
    <property type="molecule type" value="Genomic_DNA"/>
</dbReference>
<reference evidence="2 3" key="1">
    <citation type="submission" date="2014-04" db="EMBL/GenBank/DDBJ databases">
        <title>The Genome Sequence of Thermoanaerobaculum aquaticum MP-01, The First Cultivated Group 23 Acidobacterium.</title>
        <authorList>
            <person name="Stamps B.W."/>
            <person name="Losey N.A."/>
            <person name="Lawson P.A."/>
            <person name="Stevenson B.S."/>
        </authorList>
    </citation>
    <scope>NUCLEOTIDE SEQUENCE [LARGE SCALE GENOMIC DNA]</scope>
    <source>
        <strain evidence="2 3">MP-01</strain>
    </source>
</reference>
<dbReference type="Proteomes" id="UP000027284">
    <property type="component" value="Unassembled WGS sequence"/>
</dbReference>
<dbReference type="Gene3D" id="3.30.420.10">
    <property type="entry name" value="Ribonuclease H-like superfamily/Ribonuclease H"/>
    <property type="match status" value="1"/>
</dbReference>
<organism evidence="2 3">
    <name type="scientific">Thermoanaerobaculum aquaticum</name>
    <dbReference type="NCBI Taxonomy" id="1312852"/>
    <lineage>
        <taxon>Bacteria</taxon>
        <taxon>Pseudomonadati</taxon>
        <taxon>Acidobacteriota</taxon>
        <taxon>Thermoanaerobaculia</taxon>
        <taxon>Thermoanaerobaculales</taxon>
        <taxon>Thermoanaerobaculaceae</taxon>
        <taxon>Thermoanaerobaculum</taxon>
    </lineage>
</organism>
<dbReference type="PANTHER" id="PTHR47649:SF1">
    <property type="entry name" value="RIBONUCLEASE D"/>
    <property type="match status" value="1"/>
</dbReference>
<dbReference type="CDD" id="cd06142">
    <property type="entry name" value="RNaseD_exo"/>
    <property type="match status" value="1"/>
</dbReference>
<dbReference type="STRING" id="1312852.EG19_01600"/>
<accession>A0A062Y0N8</accession>
<dbReference type="GO" id="GO:0003676">
    <property type="term" value="F:nucleic acid binding"/>
    <property type="evidence" value="ECO:0007669"/>
    <property type="project" value="InterPro"/>
</dbReference>
<dbReference type="SMART" id="SM00341">
    <property type="entry name" value="HRDC"/>
    <property type="match status" value="2"/>
</dbReference>
<dbReference type="AlphaFoldDB" id="A0A062Y0N8"/>
<dbReference type="Gene3D" id="1.10.150.80">
    <property type="entry name" value="HRDC domain"/>
    <property type="match status" value="2"/>
</dbReference>
<dbReference type="SMART" id="SM00474">
    <property type="entry name" value="35EXOc"/>
    <property type="match status" value="1"/>
</dbReference>
<proteinExistence type="predicted"/>
<dbReference type="SUPFAM" id="SSF47819">
    <property type="entry name" value="HRDC-like"/>
    <property type="match status" value="2"/>
</dbReference>
<gene>
    <name evidence="2" type="ORF">EG19_01600</name>
</gene>
<dbReference type="InterPro" id="IPR051086">
    <property type="entry name" value="RNase_D-like"/>
</dbReference>
<dbReference type="GO" id="GO:0006139">
    <property type="term" value="P:nucleobase-containing compound metabolic process"/>
    <property type="evidence" value="ECO:0007669"/>
    <property type="project" value="InterPro"/>
</dbReference>
<evidence type="ECO:0000313" key="2">
    <source>
        <dbReference type="EMBL" id="KDA53916.1"/>
    </source>
</evidence>
<dbReference type="InterPro" id="IPR010997">
    <property type="entry name" value="HRDC-like_sf"/>
</dbReference>
<dbReference type="GO" id="GO:0008408">
    <property type="term" value="F:3'-5' exonuclease activity"/>
    <property type="evidence" value="ECO:0007669"/>
    <property type="project" value="InterPro"/>
</dbReference>
<dbReference type="PANTHER" id="PTHR47649">
    <property type="entry name" value="RIBONUCLEASE D"/>
    <property type="match status" value="1"/>
</dbReference>
<dbReference type="PROSITE" id="PS50967">
    <property type="entry name" value="HRDC"/>
    <property type="match status" value="1"/>
</dbReference>
<dbReference type="InterPro" id="IPR036397">
    <property type="entry name" value="RNaseH_sf"/>
</dbReference>
<dbReference type="InterPro" id="IPR044876">
    <property type="entry name" value="HRDC_dom_sf"/>
</dbReference>